<protein>
    <submittedName>
        <fullName evidence="1">BZ3500_MvSof-1268-A1-R1_Chr8-1g09801 protein</fullName>
    </submittedName>
</protein>
<evidence type="ECO:0000313" key="1">
    <source>
        <dbReference type="EMBL" id="SCZ95792.1"/>
    </source>
</evidence>
<dbReference type="Proteomes" id="UP000249723">
    <property type="component" value="Unassembled WGS sequence"/>
</dbReference>
<organism evidence="1 2">
    <name type="scientific">Microbotryum saponariae</name>
    <dbReference type="NCBI Taxonomy" id="289078"/>
    <lineage>
        <taxon>Eukaryota</taxon>
        <taxon>Fungi</taxon>
        <taxon>Dikarya</taxon>
        <taxon>Basidiomycota</taxon>
        <taxon>Pucciniomycotina</taxon>
        <taxon>Microbotryomycetes</taxon>
        <taxon>Microbotryales</taxon>
        <taxon>Microbotryaceae</taxon>
        <taxon>Microbotryum</taxon>
    </lineage>
</organism>
<gene>
    <name evidence="1" type="ORF">BZ3500_MVSOF-1268-A1-R1_CHR8-1G09801</name>
</gene>
<reference evidence="2" key="1">
    <citation type="submission" date="2016-10" db="EMBL/GenBank/DDBJ databases">
        <authorList>
            <person name="Jeantristanb JTB J.-T."/>
            <person name="Ricardo R."/>
        </authorList>
    </citation>
    <scope>NUCLEOTIDE SEQUENCE [LARGE SCALE GENOMIC DNA]</scope>
</reference>
<evidence type="ECO:0000313" key="2">
    <source>
        <dbReference type="Proteomes" id="UP000249723"/>
    </source>
</evidence>
<dbReference type="EMBL" id="FMWP01000087">
    <property type="protein sequence ID" value="SCZ95792.1"/>
    <property type="molecule type" value="Genomic_DNA"/>
</dbReference>
<sequence>MITRTCAKWDHWNISVVRDFHHTSGSPTLMLLGTCKTRPQHHQVSKMTFARASKTGVSNWSEVKKNCEAGAEKNGSENQPSIIAAFVNKARLATNAVLHIATSKDPLLRLDRKASAYLNEMLQTANPAAQLSSHDTVNKHLRIVHEA</sequence>
<dbReference type="AlphaFoldDB" id="A0A2X0NQH7"/>
<keyword evidence="2" id="KW-1185">Reference proteome</keyword>
<accession>A0A2X0NQH7</accession>
<proteinExistence type="predicted"/>
<name>A0A2X0NQH7_9BASI</name>